<dbReference type="RefSeq" id="WP_268046231.1">
    <property type="nucleotide sequence ID" value="NZ_CP104064.1"/>
</dbReference>
<accession>A0ABY6Z7Y7</accession>
<protein>
    <recommendedName>
        <fullName evidence="5">Copper amine oxidase N-terminal domain-containing protein</fullName>
    </recommendedName>
</protein>
<evidence type="ECO:0008006" key="5">
    <source>
        <dbReference type="Google" id="ProtNLM"/>
    </source>
</evidence>
<sequence length="240" mass="25267">MKFLKFAKGIPTHIAAFLAGGILFGGSVFAATNVIQAQKGDSVFTLNGQTLGHAPKLAADGTTYVQLYAFQQILKKAGIQSSWDGSQSTGVFAMTVPSQSTPPQTPPAQTSSSTNGTGNDASSQDLQSKFGTITIDGTDLHFTYSSFTVPGSSDNHLYSTIDSSGYSAWLNLLVSGKQADIKQALQPLANALGNEFFTAEYSGTYDFIPSTYDEISVTPDGKFLATNTLFTISNGVITIG</sequence>
<evidence type="ECO:0000313" key="3">
    <source>
        <dbReference type="EMBL" id="WAH38643.1"/>
    </source>
</evidence>
<feature type="compositionally biased region" description="Low complexity" evidence="1">
    <location>
        <begin position="95"/>
        <end position="114"/>
    </location>
</feature>
<name>A0ABY6Z7Y7_9BACL</name>
<dbReference type="Proteomes" id="UP001164803">
    <property type="component" value="Chromosome"/>
</dbReference>
<feature type="signal peptide" evidence="2">
    <location>
        <begin position="1"/>
        <end position="30"/>
    </location>
</feature>
<dbReference type="EMBL" id="CP104064">
    <property type="protein sequence ID" value="WAH38643.1"/>
    <property type="molecule type" value="Genomic_DNA"/>
</dbReference>
<reference evidence="3" key="1">
    <citation type="submission" date="2022-08" db="EMBL/GenBank/DDBJ databases">
        <title>Alicyclobacillus dauci DSM2870, complete genome.</title>
        <authorList>
            <person name="Wang Q."/>
            <person name="Cai R."/>
            <person name="Wang Z."/>
        </authorList>
    </citation>
    <scope>NUCLEOTIDE SEQUENCE</scope>
    <source>
        <strain evidence="3">DSM 28700</strain>
    </source>
</reference>
<keyword evidence="4" id="KW-1185">Reference proteome</keyword>
<evidence type="ECO:0000313" key="4">
    <source>
        <dbReference type="Proteomes" id="UP001164803"/>
    </source>
</evidence>
<gene>
    <name evidence="3" type="ORF">NZD86_09235</name>
</gene>
<organism evidence="3 4">
    <name type="scientific">Alicyclobacillus dauci</name>
    <dbReference type="NCBI Taxonomy" id="1475485"/>
    <lineage>
        <taxon>Bacteria</taxon>
        <taxon>Bacillati</taxon>
        <taxon>Bacillota</taxon>
        <taxon>Bacilli</taxon>
        <taxon>Bacillales</taxon>
        <taxon>Alicyclobacillaceae</taxon>
        <taxon>Alicyclobacillus</taxon>
    </lineage>
</organism>
<feature type="chain" id="PRO_5047351673" description="Copper amine oxidase N-terminal domain-containing protein" evidence="2">
    <location>
        <begin position="31"/>
        <end position="240"/>
    </location>
</feature>
<evidence type="ECO:0000256" key="1">
    <source>
        <dbReference type="SAM" id="MobiDB-lite"/>
    </source>
</evidence>
<keyword evidence="2" id="KW-0732">Signal</keyword>
<feature type="region of interest" description="Disordered" evidence="1">
    <location>
        <begin position="93"/>
        <end position="123"/>
    </location>
</feature>
<evidence type="ECO:0000256" key="2">
    <source>
        <dbReference type="SAM" id="SignalP"/>
    </source>
</evidence>
<proteinExistence type="predicted"/>